<reference evidence="1" key="2">
    <citation type="journal article" date="2015" name="Fish Shellfish Immunol.">
        <title>Early steps in the European eel (Anguilla anguilla)-Vibrio vulnificus interaction in the gills: Role of the RtxA13 toxin.</title>
        <authorList>
            <person name="Callol A."/>
            <person name="Pajuelo D."/>
            <person name="Ebbesson L."/>
            <person name="Teles M."/>
            <person name="MacKenzie S."/>
            <person name="Amaro C."/>
        </authorList>
    </citation>
    <scope>NUCLEOTIDE SEQUENCE</scope>
</reference>
<organism evidence="1">
    <name type="scientific">Anguilla anguilla</name>
    <name type="common">European freshwater eel</name>
    <name type="synonym">Muraena anguilla</name>
    <dbReference type="NCBI Taxonomy" id="7936"/>
    <lineage>
        <taxon>Eukaryota</taxon>
        <taxon>Metazoa</taxon>
        <taxon>Chordata</taxon>
        <taxon>Craniata</taxon>
        <taxon>Vertebrata</taxon>
        <taxon>Euteleostomi</taxon>
        <taxon>Actinopterygii</taxon>
        <taxon>Neopterygii</taxon>
        <taxon>Teleostei</taxon>
        <taxon>Anguilliformes</taxon>
        <taxon>Anguillidae</taxon>
        <taxon>Anguilla</taxon>
    </lineage>
</organism>
<accession>A0A0E9V3Y6</accession>
<sequence>MCKGHKNSFDLCF</sequence>
<evidence type="ECO:0000313" key="1">
    <source>
        <dbReference type="EMBL" id="JAH72165.1"/>
    </source>
</evidence>
<name>A0A0E9V3Y6_ANGAN</name>
<protein>
    <submittedName>
        <fullName evidence="1">Uncharacterized protein</fullName>
    </submittedName>
</protein>
<dbReference type="EMBL" id="GBXM01036412">
    <property type="protein sequence ID" value="JAH72165.1"/>
    <property type="molecule type" value="Transcribed_RNA"/>
</dbReference>
<proteinExistence type="predicted"/>
<reference evidence="1" key="1">
    <citation type="submission" date="2014-11" db="EMBL/GenBank/DDBJ databases">
        <authorList>
            <person name="Amaro Gonzalez C."/>
        </authorList>
    </citation>
    <scope>NUCLEOTIDE SEQUENCE</scope>
</reference>